<evidence type="ECO:0008006" key="3">
    <source>
        <dbReference type="Google" id="ProtNLM"/>
    </source>
</evidence>
<evidence type="ECO:0000313" key="2">
    <source>
        <dbReference type="Proteomes" id="UP000604046"/>
    </source>
</evidence>
<gene>
    <name evidence="1" type="ORF">SNAT2548_LOCUS19410</name>
</gene>
<proteinExistence type="predicted"/>
<accession>A0A812PU80</accession>
<organism evidence="1 2">
    <name type="scientific">Symbiodinium natans</name>
    <dbReference type="NCBI Taxonomy" id="878477"/>
    <lineage>
        <taxon>Eukaryota</taxon>
        <taxon>Sar</taxon>
        <taxon>Alveolata</taxon>
        <taxon>Dinophyceae</taxon>
        <taxon>Suessiales</taxon>
        <taxon>Symbiodiniaceae</taxon>
        <taxon>Symbiodinium</taxon>
    </lineage>
</organism>
<dbReference type="OrthoDB" id="10486384at2759"/>
<sequence length="257" mass="26977">MSSIELRVALLSGEQIAIARPPQSTIGELREVAQKRFGKSLGKLVSAVGTLLLEPDTLLQAGVKENDVITGIVQDVAVAATRYAFAAIRPNGTVVSWGCRRHGGDCRAVQDHLQNVQQIQATDCAFAAILGDGSVVSWGHPDGGGNSSAVREDLHGVSYVQATSAAFAAIKVDGSVVTWGSPIDGGNCAAVRDQLRNVQCIQSSFGAFAALREDGRVVTWGDTLFGGRSDVPDELQGVLQVFGHEHGFVAVKALGRC</sequence>
<protein>
    <recommendedName>
        <fullName evidence="3">Ubiquitin-like domain-containing protein</fullName>
    </recommendedName>
</protein>
<evidence type="ECO:0000313" key="1">
    <source>
        <dbReference type="EMBL" id="CAE7361049.1"/>
    </source>
</evidence>
<dbReference type="Proteomes" id="UP000604046">
    <property type="component" value="Unassembled WGS sequence"/>
</dbReference>
<comment type="caution">
    <text evidence="1">The sequence shown here is derived from an EMBL/GenBank/DDBJ whole genome shotgun (WGS) entry which is preliminary data.</text>
</comment>
<dbReference type="Gene3D" id="2.130.10.30">
    <property type="entry name" value="Regulator of chromosome condensation 1/beta-lactamase-inhibitor protein II"/>
    <property type="match status" value="1"/>
</dbReference>
<dbReference type="CDD" id="cd17039">
    <property type="entry name" value="Ubl_ubiquitin_like"/>
    <property type="match status" value="1"/>
</dbReference>
<reference evidence="1" key="1">
    <citation type="submission" date="2021-02" db="EMBL/GenBank/DDBJ databases">
        <authorList>
            <person name="Dougan E. K."/>
            <person name="Rhodes N."/>
            <person name="Thang M."/>
            <person name="Chan C."/>
        </authorList>
    </citation>
    <scope>NUCLEOTIDE SEQUENCE</scope>
</reference>
<name>A0A812PU80_9DINO</name>
<dbReference type="AlphaFoldDB" id="A0A812PU80"/>
<keyword evidence="2" id="KW-1185">Reference proteome</keyword>
<dbReference type="EMBL" id="CAJNDS010002178">
    <property type="protein sequence ID" value="CAE7361049.1"/>
    <property type="molecule type" value="Genomic_DNA"/>
</dbReference>
<dbReference type="SUPFAM" id="SSF50985">
    <property type="entry name" value="RCC1/BLIP-II"/>
    <property type="match status" value="1"/>
</dbReference>
<dbReference type="InterPro" id="IPR009091">
    <property type="entry name" value="RCC1/BLIP-II"/>
</dbReference>